<reference evidence="1 2" key="1">
    <citation type="submission" date="2018-08" db="EMBL/GenBank/DDBJ databases">
        <title>A genome reference for cultivated species of the human gut microbiota.</title>
        <authorList>
            <person name="Zou Y."/>
            <person name="Xue W."/>
            <person name="Luo G."/>
        </authorList>
    </citation>
    <scope>NUCLEOTIDE SEQUENCE [LARGE SCALE GENOMIC DNA]</scope>
    <source>
        <strain evidence="1 2">AM43-2</strain>
    </source>
</reference>
<organism evidence="1 2">
    <name type="scientific">Eubacterium ventriosum</name>
    <dbReference type="NCBI Taxonomy" id="39496"/>
    <lineage>
        <taxon>Bacteria</taxon>
        <taxon>Bacillati</taxon>
        <taxon>Bacillota</taxon>
        <taxon>Clostridia</taxon>
        <taxon>Eubacteriales</taxon>
        <taxon>Eubacteriaceae</taxon>
        <taxon>Eubacterium</taxon>
    </lineage>
</organism>
<comment type="caution">
    <text evidence="1">The sequence shown here is derived from an EMBL/GenBank/DDBJ whole genome shotgun (WGS) entry which is preliminary data.</text>
</comment>
<evidence type="ECO:0000313" key="1">
    <source>
        <dbReference type="EMBL" id="RHA52093.1"/>
    </source>
</evidence>
<gene>
    <name evidence="1" type="ORF">DW929_11800</name>
</gene>
<evidence type="ECO:0008006" key="3">
    <source>
        <dbReference type="Google" id="ProtNLM"/>
    </source>
</evidence>
<protein>
    <recommendedName>
        <fullName evidence="3">DUF3788 family protein</fullName>
    </recommendedName>
</protein>
<dbReference type="Proteomes" id="UP000284598">
    <property type="component" value="Unassembled WGS sequence"/>
</dbReference>
<dbReference type="RefSeq" id="WP_118025844.1">
    <property type="nucleotide sequence ID" value="NZ_QSFO01000019.1"/>
</dbReference>
<proteinExistence type="predicted"/>
<evidence type="ECO:0000313" key="2">
    <source>
        <dbReference type="Proteomes" id="UP000284598"/>
    </source>
</evidence>
<name>A0A413RUU1_9FIRM</name>
<dbReference type="EMBL" id="QSFO01000019">
    <property type="protein sequence ID" value="RHA52093.1"/>
    <property type="molecule type" value="Genomic_DNA"/>
</dbReference>
<sequence length="158" mass="18723">MNEIKIEDYICEKLSLDEQKIALDFVDYLEKEKFIFVKDNGYWKDKIYYLIKYKNEAICFIVIKDPEEPENHWTAWSDDMDSKWLKEISEDEEIKKLAWKHVDLCGNCGSCSGGTRKVILGKEFEKVCGCTFRIDNPNSEDLKFMKIMVQIRKKEIAK</sequence>
<dbReference type="AlphaFoldDB" id="A0A413RUU1"/>
<accession>A0A413RUU1</accession>